<gene>
    <name evidence="1" type="primary">FBXO4_1</name>
    <name evidence="1" type="ORF">OS493_023240</name>
</gene>
<dbReference type="InterPro" id="IPR027417">
    <property type="entry name" value="P-loop_NTPase"/>
</dbReference>
<evidence type="ECO:0000313" key="2">
    <source>
        <dbReference type="Proteomes" id="UP001163046"/>
    </source>
</evidence>
<accession>A0A9X0CJW9</accession>
<reference evidence="1" key="1">
    <citation type="submission" date="2023-01" db="EMBL/GenBank/DDBJ databases">
        <title>Genome assembly of the deep-sea coral Lophelia pertusa.</title>
        <authorList>
            <person name="Herrera S."/>
            <person name="Cordes E."/>
        </authorList>
    </citation>
    <scope>NUCLEOTIDE SEQUENCE</scope>
    <source>
        <strain evidence="1">USNM1676648</strain>
        <tissue evidence="1">Polyp</tissue>
    </source>
</reference>
<keyword evidence="2" id="KW-1185">Reference proteome</keyword>
<dbReference type="Gene3D" id="3.40.50.300">
    <property type="entry name" value="P-loop containing nucleotide triphosphate hydrolases"/>
    <property type="match status" value="1"/>
</dbReference>
<evidence type="ECO:0000313" key="1">
    <source>
        <dbReference type="EMBL" id="KAJ7357765.1"/>
    </source>
</evidence>
<name>A0A9X0CJW9_9CNID</name>
<protein>
    <submittedName>
        <fullName evidence="1">Common myeloid progenitor cell proliferation</fullName>
    </submittedName>
</protein>
<dbReference type="Proteomes" id="UP001163046">
    <property type="component" value="Unassembled WGS sequence"/>
</dbReference>
<sequence length="137" mass="15838">MNLMQRDMHQWSTMGYQSCPSTYMEARSDLTLKQIYLRCCPACRSLRRTRDSFKSIVFYNLQNLSSFFKRKSPRLVMFGPGLESDTKGLVRQLLWDSTSRFEVTGMFPGQFDGIGSGVCLKFDNMELNLITLYASNK</sequence>
<comment type="caution">
    <text evidence="1">The sequence shown here is derived from an EMBL/GenBank/DDBJ whole genome shotgun (WGS) entry which is preliminary data.</text>
</comment>
<dbReference type="EMBL" id="MU827318">
    <property type="protein sequence ID" value="KAJ7357765.1"/>
    <property type="molecule type" value="Genomic_DNA"/>
</dbReference>
<proteinExistence type="predicted"/>
<dbReference type="AlphaFoldDB" id="A0A9X0CJW9"/>
<dbReference type="OrthoDB" id="3219396at2759"/>
<organism evidence="1 2">
    <name type="scientific">Desmophyllum pertusum</name>
    <dbReference type="NCBI Taxonomy" id="174260"/>
    <lineage>
        <taxon>Eukaryota</taxon>
        <taxon>Metazoa</taxon>
        <taxon>Cnidaria</taxon>
        <taxon>Anthozoa</taxon>
        <taxon>Hexacorallia</taxon>
        <taxon>Scleractinia</taxon>
        <taxon>Caryophylliina</taxon>
        <taxon>Caryophylliidae</taxon>
        <taxon>Desmophyllum</taxon>
    </lineage>
</organism>